<proteinExistence type="predicted"/>
<evidence type="ECO:0000256" key="1">
    <source>
        <dbReference type="SAM" id="MobiDB-lite"/>
    </source>
</evidence>
<gene>
    <name evidence="2" type="ORF">M6B38_132750</name>
</gene>
<comment type="caution">
    <text evidence="2">The sequence shown here is derived from an EMBL/GenBank/DDBJ whole genome shotgun (WGS) entry which is preliminary data.</text>
</comment>
<dbReference type="Proteomes" id="UP001140949">
    <property type="component" value="Unassembled WGS sequence"/>
</dbReference>
<name>A0AAX6FH53_IRIPA</name>
<organism evidence="2 3">
    <name type="scientific">Iris pallida</name>
    <name type="common">Sweet iris</name>
    <dbReference type="NCBI Taxonomy" id="29817"/>
    <lineage>
        <taxon>Eukaryota</taxon>
        <taxon>Viridiplantae</taxon>
        <taxon>Streptophyta</taxon>
        <taxon>Embryophyta</taxon>
        <taxon>Tracheophyta</taxon>
        <taxon>Spermatophyta</taxon>
        <taxon>Magnoliopsida</taxon>
        <taxon>Liliopsida</taxon>
        <taxon>Asparagales</taxon>
        <taxon>Iridaceae</taxon>
        <taxon>Iridoideae</taxon>
        <taxon>Irideae</taxon>
        <taxon>Iris</taxon>
    </lineage>
</organism>
<feature type="compositionally biased region" description="Basic and acidic residues" evidence="1">
    <location>
        <begin position="1"/>
        <end position="19"/>
    </location>
</feature>
<reference evidence="2" key="1">
    <citation type="journal article" date="2023" name="GigaByte">
        <title>Genome assembly of the bearded iris, Iris pallida Lam.</title>
        <authorList>
            <person name="Bruccoleri R.E."/>
            <person name="Oakeley E.J."/>
            <person name="Faust A.M.E."/>
            <person name="Altorfer M."/>
            <person name="Dessus-Babus S."/>
            <person name="Burckhardt D."/>
            <person name="Oertli M."/>
            <person name="Naumann U."/>
            <person name="Petersen F."/>
            <person name="Wong J."/>
        </authorList>
    </citation>
    <scope>NUCLEOTIDE SEQUENCE</scope>
    <source>
        <strain evidence="2">GSM-AAB239-AS_SAM_17_03QT</strain>
    </source>
</reference>
<evidence type="ECO:0000313" key="2">
    <source>
        <dbReference type="EMBL" id="KAJ6815714.1"/>
    </source>
</evidence>
<sequence length="102" mass="11055">MMTMDRRLGKDRGRSEGDARWSMGQPTPDLDSEDDRSPSGPRESMVDEGRVEALGAKIRAELDTDSLAAGSSSPGRLLLTHWCCHSLGGVSRKEGAEAALRR</sequence>
<feature type="region of interest" description="Disordered" evidence="1">
    <location>
        <begin position="1"/>
        <end position="49"/>
    </location>
</feature>
<keyword evidence="2" id="KW-0418">Kinase</keyword>
<keyword evidence="2" id="KW-0675">Receptor</keyword>
<evidence type="ECO:0000313" key="3">
    <source>
        <dbReference type="Proteomes" id="UP001140949"/>
    </source>
</evidence>
<accession>A0AAX6FH53</accession>
<keyword evidence="2" id="KW-0808">Transferase</keyword>
<dbReference type="GO" id="GO:0016301">
    <property type="term" value="F:kinase activity"/>
    <property type="evidence" value="ECO:0007669"/>
    <property type="project" value="UniProtKB-KW"/>
</dbReference>
<dbReference type="AlphaFoldDB" id="A0AAX6FH53"/>
<protein>
    <submittedName>
        <fullName evidence="2">Proline-rich receptor-like protein kinase PERK8</fullName>
    </submittedName>
</protein>
<reference evidence="2" key="2">
    <citation type="submission" date="2023-04" db="EMBL/GenBank/DDBJ databases">
        <authorList>
            <person name="Bruccoleri R.E."/>
            <person name="Oakeley E.J."/>
            <person name="Faust A.-M."/>
            <person name="Dessus-Babus S."/>
            <person name="Altorfer M."/>
            <person name="Burckhardt D."/>
            <person name="Oertli M."/>
            <person name="Naumann U."/>
            <person name="Petersen F."/>
            <person name="Wong J."/>
        </authorList>
    </citation>
    <scope>NUCLEOTIDE SEQUENCE</scope>
    <source>
        <strain evidence="2">GSM-AAB239-AS_SAM_17_03QT</strain>
        <tissue evidence="2">Leaf</tissue>
    </source>
</reference>
<dbReference type="EMBL" id="JANAVB010028618">
    <property type="protein sequence ID" value="KAJ6815714.1"/>
    <property type="molecule type" value="Genomic_DNA"/>
</dbReference>
<keyword evidence="3" id="KW-1185">Reference proteome</keyword>